<comment type="caution">
    <text evidence="2">The sequence shown here is derived from an EMBL/GenBank/DDBJ whole genome shotgun (WGS) entry which is preliminary data.</text>
</comment>
<keyword evidence="3" id="KW-1185">Reference proteome</keyword>
<protein>
    <submittedName>
        <fullName evidence="2">Uncharacterized protein</fullName>
    </submittedName>
</protein>
<feature type="transmembrane region" description="Helical" evidence="1">
    <location>
        <begin position="99"/>
        <end position="123"/>
    </location>
</feature>
<keyword evidence="1" id="KW-0812">Transmembrane</keyword>
<gene>
    <name evidence="2" type="ORF">P691DRAFT_852640</name>
</gene>
<feature type="transmembrane region" description="Helical" evidence="1">
    <location>
        <begin position="12"/>
        <end position="32"/>
    </location>
</feature>
<proteinExistence type="predicted"/>
<organism evidence="2 3">
    <name type="scientific">Macrolepiota fuliginosa MF-IS2</name>
    <dbReference type="NCBI Taxonomy" id="1400762"/>
    <lineage>
        <taxon>Eukaryota</taxon>
        <taxon>Fungi</taxon>
        <taxon>Dikarya</taxon>
        <taxon>Basidiomycota</taxon>
        <taxon>Agaricomycotina</taxon>
        <taxon>Agaricomycetes</taxon>
        <taxon>Agaricomycetidae</taxon>
        <taxon>Agaricales</taxon>
        <taxon>Agaricineae</taxon>
        <taxon>Agaricaceae</taxon>
        <taxon>Macrolepiota</taxon>
    </lineage>
</organism>
<accession>A0A9P5XHT3</accession>
<dbReference type="Proteomes" id="UP000807342">
    <property type="component" value="Unassembled WGS sequence"/>
</dbReference>
<dbReference type="AlphaFoldDB" id="A0A9P5XHT3"/>
<evidence type="ECO:0000313" key="2">
    <source>
        <dbReference type="EMBL" id="KAF9449476.1"/>
    </source>
</evidence>
<sequence>MDTLEGVWLGSGIQPSRIACLTAAVILVNLVWKRRRLGNFATILFVLNRYIPYIYVFSALHEYWLFPQSQKVVLVAIAITICEITLALRTWAIWQLSRVILRVIGTVACIKIPLALICVYYSFKNVRCKHCGLSNHRYQYFSIDDCLHKPNIQALVMGDNRLLIDFGGRNP</sequence>
<evidence type="ECO:0000313" key="3">
    <source>
        <dbReference type="Proteomes" id="UP000807342"/>
    </source>
</evidence>
<dbReference type="OrthoDB" id="3341843at2759"/>
<feature type="transmembrane region" description="Helical" evidence="1">
    <location>
        <begin position="72"/>
        <end position="92"/>
    </location>
</feature>
<keyword evidence="1" id="KW-0472">Membrane</keyword>
<dbReference type="EMBL" id="MU151129">
    <property type="protein sequence ID" value="KAF9449476.1"/>
    <property type="molecule type" value="Genomic_DNA"/>
</dbReference>
<evidence type="ECO:0000256" key="1">
    <source>
        <dbReference type="SAM" id="Phobius"/>
    </source>
</evidence>
<reference evidence="2" key="1">
    <citation type="submission" date="2020-11" db="EMBL/GenBank/DDBJ databases">
        <authorList>
            <consortium name="DOE Joint Genome Institute"/>
            <person name="Ahrendt S."/>
            <person name="Riley R."/>
            <person name="Andreopoulos W."/>
            <person name="Labutti K."/>
            <person name="Pangilinan J."/>
            <person name="Ruiz-Duenas F.J."/>
            <person name="Barrasa J.M."/>
            <person name="Sanchez-Garcia M."/>
            <person name="Camarero S."/>
            <person name="Miyauchi S."/>
            <person name="Serrano A."/>
            <person name="Linde D."/>
            <person name="Babiker R."/>
            <person name="Drula E."/>
            <person name="Ayuso-Fernandez I."/>
            <person name="Pacheco R."/>
            <person name="Padilla G."/>
            <person name="Ferreira P."/>
            <person name="Barriuso J."/>
            <person name="Kellner H."/>
            <person name="Castanera R."/>
            <person name="Alfaro M."/>
            <person name="Ramirez L."/>
            <person name="Pisabarro A.G."/>
            <person name="Kuo A."/>
            <person name="Tritt A."/>
            <person name="Lipzen A."/>
            <person name="He G."/>
            <person name="Yan M."/>
            <person name="Ng V."/>
            <person name="Cullen D."/>
            <person name="Martin F."/>
            <person name="Rosso M.-N."/>
            <person name="Henrissat B."/>
            <person name="Hibbett D."/>
            <person name="Martinez A.T."/>
            <person name="Grigoriev I.V."/>
        </authorList>
    </citation>
    <scope>NUCLEOTIDE SEQUENCE</scope>
    <source>
        <strain evidence="2">MF-IS2</strain>
    </source>
</reference>
<keyword evidence="1" id="KW-1133">Transmembrane helix</keyword>
<name>A0A9P5XHT3_9AGAR</name>
<feature type="transmembrane region" description="Helical" evidence="1">
    <location>
        <begin position="39"/>
        <end position="60"/>
    </location>
</feature>